<dbReference type="Gene3D" id="3.40.50.720">
    <property type="entry name" value="NAD(P)-binding Rossmann-like Domain"/>
    <property type="match status" value="1"/>
</dbReference>
<dbReference type="InterPro" id="IPR036291">
    <property type="entry name" value="NAD(P)-bd_dom_sf"/>
</dbReference>
<evidence type="ECO:0000313" key="2">
    <source>
        <dbReference type="EMBL" id="PVZ96187.1"/>
    </source>
</evidence>
<gene>
    <name evidence="2" type="ORF">DDQ50_07105</name>
</gene>
<protein>
    <submittedName>
        <fullName evidence="2">Nucleoside-diphosphate sugar epimerase</fullName>
    </submittedName>
</protein>
<dbReference type="AlphaFoldDB" id="A0A2V1HZ21"/>
<organism evidence="2 3">
    <name type="scientific">Amnibacterium flavum</name>
    <dbReference type="NCBI Taxonomy" id="2173173"/>
    <lineage>
        <taxon>Bacteria</taxon>
        <taxon>Bacillati</taxon>
        <taxon>Actinomycetota</taxon>
        <taxon>Actinomycetes</taxon>
        <taxon>Micrococcales</taxon>
        <taxon>Microbacteriaceae</taxon>
        <taxon>Amnibacterium</taxon>
    </lineage>
</organism>
<feature type="domain" description="NAD(P)-binding" evidence="1">
    <location>
        <begin position="7"/>
        <end position="179"/>
    </location>
</feature>
<dbReference type="InterPro" id="IPR051604">
    <property type="entry name" value="Ergot_Alk_Oxidoreductase"/>
</dbReference>
<name>A0A2V1HZ21_9MICO</name>
<dbReference type="Pfam" id="PF13460">
    <property type="entry name" value="NAD_binding_10"/>
    <property type="match status" value="1"/>
</dbReference>
<dbReference type="Proteomes" id="UP000244893">
    <property type="component" value="Unassembled WGS sequence"/>
</dbReference>
<dbReference type="InterPro" id="IPR016040">
    <property type="entry name" value="NAD(P)-bd_dom"/>
</dbReference>
<proteinExistence type="predicted"/>
<dbReference type="PANTHER" id="PTHR43162">
    <property type="match status" value="1"/>
</dbReference>
<evidence type="ECO:0000313" key="3">
    <source>
        <dbReference type="Proteomes" id="UP000244893"/>
    </source>
</evidence>
<dbReference type="SUPFAM" id="SSF51735">
    <property type="entry name" value="NAD(P)-binding Rossmann-fold domains"/>
    <property type="match status" value="1"/>
</dbReference>
<accession>A0A2V1HZ21</accession>
<dbReference type="EMBL" id="QEOP01000001">
    <property type="protein sequence ID" value="PVZ96187.1"/>
    <property type="molecule type" value="Genomic_DNA"/>
</dbReference>
<reference evidence="2 3" key="1">
    <citation type="submission" date="2018-05" db="EMBL/GenBank/DDBJ databases">
        <title>Amnibacterium sp. M8JJ-5, whole genome shotgun sequence.</title>
        <authorList>
            <person name="Tuo L."/>
        </authorList>
    </citation>
    <scope>NUCLEOTIDE SEQUENCE [LARGE SCALE GENOMIC DNA]</scope>
    <source>
        <strain evidence="2 3">M8JJ-5</strain>
    </source>
</reference>
<evidence type="ECO:0000259" key="1">
    <source>
        <dbReference type="Pfam" id="PF13460"/>
    </source>
</evidence>
<dbReference type="OrthoDB" id="5180065at2"/>
<dbReference type="PANTHER" id="PTHR43162:SF1">
    <property type="entry name" value="PRESTALK A DIFFERENTIATION PROTEIN A"/>
    <property type="match status" value="1"/>
</dbReference>
<keyword evidence="3" id="KW-1185">Reference proteome</keyword>
<dbReference type="RefSeq" id="WP_116755921.1">
    <property type="nucleotide sequence ID" value="NZ_JBHUEX010000001.1"/>
</dbReference>
<comment type="caution">
    <text evidence="2">The sequence shown here is derived from an EMBL/GenBank/DDBJ whole genome shotgun (WGS) entry which is preliminary data.</text>
</comment>
<sequence length="276" mass="29974">MTTLITGATGHIGRLLVDELLARGVRLRALSRNPDTAHLPPAVEVVDGSLGDVPDEIFTGIDAVFLFPAADDIDGFVARAIAAGATRFVVLSSLAVSERNSRDAGSSTQVHHRAVEDAVTSRTDEWTILRPGNFANNLLYWAYPIRSGYPVRVPYPESSQVLIHEADIASAAAAALTEPDHEGRIYELTGPRSLTKIEQLAAISAAIGREATLTEVSPDEFRADMGQYMSPSIIDMLLGYWSETVEEPEQPLEPVLGVKRRTLEQWAVDHRGDFSG</sequence>